<keyword evidence="3" id="KW-0031">Aminopeptidase</keyword>
<feature type="domain" description="Peptidase S9 prolyl oligopeptidase catalytic" evidence="1">
    <location>
        <begin position="515"/>
        <end position="708"/>
    </location>
</feature>
<evidence type="ECO:0000259" key="1">
    <source>
        <dbReference type="Pfam" id="PF00326"/>
    </source>
</evidence>
<accession>A0A1H8HLH2</accession>
<dbReference type="Pfam" id="PF00326">
    <property type="entry name" value="Peptidase_S9"/>
    <property type="match status" value="1"/>
</dbReference>
<dbReference type="InterPro" id="IPR002469">
    <property type="entry name" value="Peptidase_S9B_N"/>
</dbReference>
<dbReference type="InterPro" id="IPR029058">
    <property type="entry name" value="AB_hydrolase_fold"/>
</dbReference>
<dbReference type="Proteomes" id="UP000198953">
    <property type="component" value="Unassembled WGS sequence"/>
</dbReference>
<dbReference type="PANTHER" id="PTHR11731">
    <property type="entry name" value="PROTEASE FAMILY S9B,C DIPEPTIDYL-PEPTIDASE IV-RELATED"/>
    <property type="match status" value="1"/>
</dbReference>
<proteinExistence type="predicted"/>
<keyword evidence="3" id="KW-0378">Hydrolase</keyword>
<dbReference type="EMBL" id="FOBF01000029">
    <property type="protein sequence ID" value="SEN56999.1"/>
    <property type="molecule type" value="Genomic_DNA"/>
</dbReference>
<gene>
    <name evidence="3" type="ORF">SAMN05660976_07853</name>
</gene>
<name>A0A1H8HLH2_9ACTN</name>
<dbReference type="Gene3D" id="2.140.10.30">
    <property type="entry name" value="Dipeptidylpeptidase IV, N-terminal domain"/>
    <property type="match status" value="1"/>
</dbReference>
<dbReference type="GO" id="GO:0008236">
    <property type="term" value="F:serine-type peptidase activity"/>
    <property type="evidence" value="ECO:0007669"/>
    <property type="project" value="InterPro"/>
</dbReference>
<dbReference type="Gene3D" id="3.40.50.1820">
    <property type="entry name" value="alpha/beta hydrolase"/>
    <property type="match status" value="1"/>
</dbReference>
<dbReference type="AlphaFoldDB" id="A0A1H8HLH2"/>
<feature type="domain" description="Dipeptidylpeptidase IV N-terminal" evidence="2">
    <location>
        <begin position="114"/>
        <end position="426"/>
    </location>
</feature>
<evidence type="ECO:0000313" key="4">
    <source>
        <dbReference type="Proteomes" id="UP000198953"/>
    </source>
</evidence>
<evidence type="ECO:0000259" key="2">
    <source>
        <dbReference type="Pfam" id="PF00930"/>
    </source>
</evidence>
<dbReference type="GO" id="GO:0006508">
    <property type="term" value="P:proteolysis"/>
    <property type="evidence" value="ECO:0007669"/>
    <property type="project" value="InterPro"/>
</dbReference>
<organism evidence="3 4">
    <name type="scientific">Nonomuraea pusilla</name>
    <dbReference type="NCBI Taxonomy" id="46177"/>
    <lineage>
        <taxon>Bacteria</taxon>
        <taxon>Bacillati</taxon>
        <taxon>Actinomycetota</taxon>
        <taxon>Actinomycetes</taxon>
        <taxon>Streptosporangiales</taxon>
        <taxon>Streptosporangiaceae</taxon>
        <taxon>Nonomuraea</taxon>
    </lineage>
</organism>
<evidence type="ECO:0000313" key="3">
    <source>
        <dbReference type="EMBL" id="SEN56999.1"/>
    </source>
</evidence>
<sequence>MIDRYRTAERLLGHHRSGLVRGGKVKPAWREGRFWYRSEGRFLLVDPRTGTKEPAFDHPRLAAAIGADPGALPFAHITLDDGAVVFDANGARWRCSLDTYACTRSEPPGPADAVSPDARRAVFVRGHDLWLRDLETGQESALTGDGTEDQAYAVNPDSASPRTLMRNLGMGAPPPVVLWSPDSRKVLAHRLDQRGVELMHLLESAPPGGGRPVLHSYRYAVAGDEVVPRAELVVFDVETGTAVPSKGDPLLVPYLSPITLRRVWWAEDGSAVHYLEHTRDMRTLRLCVLDPETGETRTLVEESGPTRVEATQQFADRPIVKVIPEGVLWYSQRDGWGHLYLYGERTVQLTRGEWAVQEILHADSSGVCFTASGLVADDPYRRQVCRVGLDGTGFARITDDDLDHSVSVADDGSCFVDSASAVDVPPVITVRGWDGRVLVELERADVSGLLATGWRPPERVRVKAADGVTDLYGVLHPPHDLDPAGSYPVIDHPYPGPQTNRVRPGFDPGLYGYDAEAVAALGFAVLALDGRGTPGRSKAFHDASYGALETAGHLDDHVAALRQLAATRPWLDLDRVGIFGRSGGGYATVRAMLRHPDVYKVGVAECGNHDQRLYHALWGESYEGPFDPELYARSANGELADRLEGRLLLVHGELDDNVTPHLTMRLVERLIAADKDFDLLIVPGAEHAFVGYEHYVTRRRWDHLVRHLLRVEPPAGFRLAPIPFTPELFDV</sequence>
<dbReference type="SUPFAM" id="SSF82171">
    <property type="entry name" value="DPP6 N-terminal domain-like"/>
    <property type="match status" value="1"/>
</dbReference>
<keyword evidence="3" id="KW-0645">Protease</keyword>
<reference evidence="3 4" key="1">
    <citation type="submission" date="2016-10" db="EMBL/GenBank/DDBJ databases">
        <authorList>
            <person name="de Groot N.N."/>
        </authorList>
    </citation>
    <scope>NUCLEOTIDE SEQUENCE [LARGE SCALE GENOMIC DNA]</scope>
    <source>
        <strain evidence="3 4">DSM 43357</strain>
    </source>
</reference>
<dbReference type="STRING" id="46177.SAMN05660976_07853"/>
<protein>
    <submittedName>
        <fullName evidence="3">Dipeptidyl aminopeptidase/acylaminoacyl peptidase</fullName>
    </submittedName>
</protein>
<dbReference type="SUPFAM" id="SSF53474">
    <property type="entry name" value="alpha/beta-Hydrolases"/>
    <property type="match status" value="1"/>
</dbReference>
<dbReference type="InterPro" id="IPR050278">
    <property type="entry name" value="Serine_Prot_S9B/DPPIV"/>
</dbReference>
<dbReference type="InterPro" id="IPR001375">
    <property type="entry name" value="Peptidase_S9_cat"/>
</dbReference>
<dbReference type="Pfam" id="PF00930">
    <property type="entry name" value="DPPIV_N"/>
    <property type="match status" value="1"/>
</dbReference>
<dbReference type="GO" id="GO:0004177">
    <property type="term" value="F:aminopeptidase activity"/>
    <property type="evidence" value="ECO:0007669"/>
    <property type="project" value="UniProtKB-KW"/>
</dbReference>
<keyword evidence="4" id="KW-1185">Reference proteome</keyword>